<evidence type="ECO:0000313" key="3">
    <source>
        <dbReference type="EMBL" id="SHJ24726.1"/>
    </source>
</evidence>
<dbReference type="CDD" id="cd07012">
    <property type="entry name" value="PBP2_Bug_TTT"/>
    <property type="match status" value="1"/>
</dbReference>
<feature type="signal peptide" evidence="2">
    <location>
        <begin position="1"/>
        <end position="33"/>
    </location>
</feature>
<dbReference type="PANTHER" id="PTHR42928">
    <property type="entry name" value="TRICARBOXYLATE-BINDING PROTEIN"/>
    <property type="match status" value="1"/>
</dbReference>
<dbReference type="RefSeq" id="WP_073134390.1">
    <property type="nucleotide sequence ID" value="NZ_FQZF01000010.1"/>
</dbReference>
<accession>A0A1M6HRC3</accession>
<evidence type="ECO:0000313" key="4">
    <source>
        <dbReference type="Proteomes" id="UP000184387"/>
    </source>
</evidence>
<dbReference type="AlphaFoldDB" id="A0A1M6HRC3"/>
<dbReference type="InterPro" id="IPR042100">
    <property type="entry name" value="Bug_dom1"/>
</dbReference>
<proteinExistence type="inferred from homology"/>
<evidence type="ECO:0000256" key="2">
    <source>
        <dbReference type="SAM" id="SignalP"/>
    </source>
</evidence>
<keyword evidence="4" id="KW-1185">Reference proteome</keyword>
<organism evidence="3 4">
    <name type="scientific">Muricoccus roseus</name>
    <dbReference type="NCBI Taxonomy" id="198092"/>
    <lineage>
        <taxon>Bacteria</taxon>
        <taxon>Pseudomonadati</taxon>
        <taxon>Pseudomonadota</taxon>
        <taxon>Alphaproteobacteria</taxon>
        <taxon>Acetobacterales</taxon>
        <taxon>Roseomonadaceae</taxon>
        <taxon>Muricoccus</taxon>
    </lineage>
</organism>
<sequence length="334" mass="34937">MTIRPAGRPVGRRSLAALLAGAGAALPAGLARAQGSFPNQPIRLVVSQAAGSNTDVVARLMAEPMARKLGQPVVVENRAGANGVIATTYIKQQRPDGHVIALVGVSLLTFNPYLYSNLPYDPARDFTYIAPVTDTPFVLVASPKSGITSLAAFVERAKAQPGRLTFSSAGIGNSTHLATEMLADRTGIRLTHVPYAGTTQALTAVMTGEVDAMISVLGNALPQIRNRALVPLATVAATRSRDLPDLPTLTEAGVDAPVMPGWLALVGPAGMPEPVVTLLNGAVHEAMADPAVVQNMVSSNIVPIPGSAEDIRRRVARDGEVWGGFIRAKNLRVE</sequence>
<keyword evidence="2" id="KW-0732">Signal</keyword>
<name>A0A1M6HRC3_9PROT</name>
<evidence type="ECO:0000256" key="1">
    <source>
        <dbReference type="ARBA" id="ARBA00006987"/>
    </source>
</evidence>
<keyword evidence="3" id="KW-0675">Receptor</keyword>
<feature type="chain" id="PRO_5012703113" evidence="2">
    <location>
        <begin position="34"/>
        <end position="334"/>
    </location>
</feature>
<dbReference type="Pfam" id="PF03401">
    <property type="entry name" value="TctC"/>
    <property type="match status" value="1"/>
</dbReference>
<dbReference type="PIRSF" id="PIRSF017082">
    <property type="entry name" value="YflP"/>
    <property type="match status" value="1"/>
</dbReference>
<dbReference type="SUPFAM" id="SSF53850">
    <property type="entry name" value="Periplasmic binding protein-like II"/>
    <property type="match status" value="1"/>
</dbReference>
<dbReference type="OrthoDB" id="8970543at2"/>
<dbReference type="STRING" id="198092.SAMN02745194_02100"/>
<dbReference type="PANTHER" id="PTHR42928:SF5">
    <property type="entry name" value="BLR1237 PROTEIN"/>
    <property type="match status" value="1"/>
</dbReference>
<dbReference type="EMBL" id="FQZF01000010">
    <property type="protein sequence ID" value="SHJ24726.1"/>
    <property type="molecule type" value="Genomic_DNA"/>
</dbReference>
<dbReference type="InterPro" id="IPR005064">
    <property type="entry name" value="BUG"/>
</dbReference>
<dbReference type="Gene3D" id="3.40.190.150">
    <property type="entry name" value="Bordetella uptake gene, domain 1"/>
    <property type="match status" value="1"/>
</dbReference>
<comment type="similarity">
    <text evidence="1">Belongs to the UPF0065 (bug) family.</text>
</comment>
<protein>
    <submittedName>
        <fullName evidence="3">Tripartite-type tricarboxylate transporter, receptor component TctC</fullName>
    </submittedName>
</protein>
<dbReference type="Proteomes" id="UP000184387">
    <property type="component" value="Unassembled WGS sequence"/>
</dbReference>
<reference evidence="3 4" key="1">
    <citation type="submission" date="2016-11" db="EMBL/GenBank/DDBJ databases">
        <authorList>
            <person name="Jaros S."/>
            <person name="Januszkiewicz K."/>
            <person name="Wedrychowicz H."/>
        </authorList>
    </citation>
    <scope>NUCLEOTIDE SEQUENCE [LARGE SCALE GENOMIC DNA]</scope>
    <source>
        <strain evidence="3 4">DSM 14916</strain>
    </source>
</reference>
<gene>
    <name evidence="3" type="ORF">SAMN02745194_02100</name>
</gene>
<dbReference type="Gene3D" id="3.40.190.10">
    <property type="entry name" value="Periplasmic binding protein-like II"/>
    <property type="match status" value="1"/>
</dbReference>